<evidence type="ECO:0000256" key="1">
    <source>
        <dbReference type="ARBA" id="ARBA00001275"/>
    </source>
</evidence>
<dbReference type="RefSeq" id="WP_337313072.1">
    <property type="nucleotide sequence ID" value="NZ_JAEKNS010000131.1"/>
</dbReference>
<evidence type="ECO:0000256" key="6">
    <source>
        <dbReference type="ARBA" id="ARBA00022676"/>
    </source>
</evidence>
<name>A0A2W5ZCA6_9BACT</name>
<keyword evidence="8 11" id="KW-0663">Pyridoxal phosphate</keyword>
<comment type="function">
    <text evidence="10">Phosphorylase is an important allosteric enzyme in carbohydrate metabolism. Enzymes from different sources differ in their regulatory mechanisms and in their natural substrates. However, all known phosphorylases share catalytic and structural properties.</text>
</comment>
<dbReference type="EMBL" id="JAEKNS010000131">
    <property type="protein sequence ID" value="MBJ7595715.1"/>
    <property type="molecule type" value="Genomic_DNA"/>
</dbReference>
<organism evidence="14 15">
    <name type="scientific">Candidatus Aeolococcus gillhamiae</name>
    <dbReference type="NCBI Taxonomy" id="3127015"/>
    <lineage>
        <taxon>Bacteria</taxon>
        <taxon>Bacillati</taxon>
        <taxon>Candidatus Dormiibacterota</taxon>
        <taxon>Candidatus Dormibacteria</taxon>
        <taxon>Candidatus Aeolococcales</taxon>
        <taxon>Candidatus Aeolococcaceae</taxon>
        <taxon>Candidatus Aeolococcus</taxon>
    </lineage>
</organism>
<reference evidence="14" key="2">
    <citation type="submission" date="2018-05" db="EMBL/GenBank/DDBJ databases">
        <authorList>
            <person name="Ferrari B."/>
        </authorList>
    </citation>
    <scope>NUCLEOTIDE SEQUENCE</scope>
    <source>
        <strain evidence="14">RRmetagenome_bin12</strain>
    </source>
</reference>
<reference evidence="14 15" key="1">
    <citation type="journal article" date="2017" name="Nature">
        <title>Atmospheric trace gases support primary production in Antarctic desert surface soil.</title>
        <authorList>
            <person name="Ji M."/>
            <person name="Greening C."/>
            <person name="Vanwonterghem I."/>
            <person name="Carere C.R."/>
            <person name="Bay S.K."/>
            <person name="Steen J.A."/>
            <person name="Montgomery K."/>
            <person name="Lines T."/>
            <person name="Beardall J."/>
            <person name="van Dorst J."/>
            <person name="Snape I."/>
            <person name="Stott M.B."/>
            <person name="Hugenholtz P."/>
            <person name="Ferrari B.C."/>
        </authorList>
    </citation>
    <scope>NUCLEOTIDE SEQUENCE [LARGE SCALE GENOMIC DNA]</scope>
    <source>
        <strain evidence="14">RRmetagenome_bin12</strain>
    </source>
</reference>
<feature type="domain" description="DUF3417" evidence="12">
    <location>
        <begin position="28"/>
        <end position="133"/>
    </location>
</feature>
<comment type="caution">
    <text evidence="14">The sequence shown here is derived from an EMBL/GenBank/DDBJ whole genome shotgun (WGS) entry which is preliminary data.</text>
</comment>
<evidence type="ECO:0000259" key="12">
    <source>
        <dbReference type="Pfam" id="PF11897"/>
    </source>
</evidence>
<feature type="modified residue" description="N6-(pyridoxal phosphate)lysine" evidence="11">
    <location>
        <position position="618"/>
    </location>
</feature>
<dbReference type="Pfam" id="PF11897">
    <property type="entry name" value="DUF3417"/>
    <property type="match status" value="1"/>
</dbReference>
<evidence type="ECO:0000313" key="13">
    <source>
        <dbReference type="EMBL" id="MBJ7595715.1"/>
    </source>
</evidence>
<dbReference type="EC" id="2.4.1.1" evidence="4"/>
<evidence type="ECO:0000256" key="7">
    <source>
        <dbReference type="ARBA" id="ARBA00022679"/>
    </source>
</evidence>
<dbReference type="GO" id="GO:0030170">
    <property type="term" value="F:pyridoxal phosphate binding"/>
    <property type="evidence" value="ECO:0007669"/>
    <property type="project" value="InterPro"/>
</dbReference>
<dbReference type="Pfam" id="PF00343">
    <property type="entry name" value="Phosphorylase"/>
    <property type="match status" value="1"/>
</dbReference>
<evidence type="ECO:0000256" key="11">
    <source>
        <dbReference type="PIRSR" id="PIRSR000460-1"/>
    </source>
</evidence>
<evidence type="ECO:0000256" key="2">
    <source>
        <dbReference type="ARBA" id="ARBA00001933"/>
    </source>
</evidence>
<proteinExistence type="inferred from homology"/>
<dbReference type="AlphaFoldDB" id="A0A2W5ZCA6"/>
<dbReference type="PROSITE" id="PS00102">
    <property type="entry name" value="PHOSPHORYLASE"/>
    <property type="match status" value="1"/>
</dbReference>
<evidence type="ECO:0000313" key="15">
    <source>
        <dbReference type="Proteomes" id="UP000248724"/>
    </source>
</evidence>
<evidence type="ECO:0000256" key="10">
    <source>
        <dbReference type="ARBA" id="ARBA00025174"/>
    </source>
</evidence>
<dbReference type="Gene3D" id="3.40.50.2000">
    <property type="entry name" value="Glycogen Phosphorylase B"/>
    <property type="match status" value="3"/>
</dbReference>
<dbReference type="InterPro" id="IPR011834">
    <property type="entry name" value="Agluc_phsphrylas"/>
</dbReference>
<dbReference type="PANTHER" id="PTHR42655">
    <property type="entry name" value="GLYCOGEN PHOSPHORYLASE"/>
    <property type="match status" value="1"/>
</dbReference>
<dbReference type="GO" id="GO:0008184">
    <property type="term" value="F:glycogen phosphorylase activity"/>
    <property type="evidence" value="ECO:0007669"/>
    <property type="project" value="InterPro"/>
</dbReference>
<keyword evidence="9" id="KW-0119">Carbohydrate metabolism</keyword>
<protein>
    <recommendedName>
        <fullName evidence="4">glycogen phosphorylase</fullName>
        <ecNumber evidence="4">2.4.1.1</ecNumber>
    </recommendedName>
</protein>
<dbReference type="InterPro" id="IPR000811">
    <property type="entry name" value="Glyco_trans_35"/>
</dbReference>
<evidence type="ECO:0000256" key="3">
    <source>
        <dbReference type="ARBA" id="ARBA00006047"/>
    </source>
</evidence>
<dbReference type="GO" id="GO:0005975">
    <property type="term" value="P:carbohydrate metabolic process"/>
    <property type="evidence" value="ECO:0007669"/>
    <property type="project" value="InterPro"/>
</dbReference>
<reference evidence="13 16" key="3">
    <citation type="submission" date="2020-10" db="EMBL/GenBank/DDBJ databases">
        <title>Ca. Dormibacterota MAGs.</title>
        <authorList>
            <person name="Montgomery K."/>
        </authorList>
    </citation>
    <scope>NUCLEOTIDE SEQUENCE [LARGE SCALE GENOMIC DNA]</scope>
    <source>
        <strain evidence="13">SC8812_S17_18</strain>
    </source>
</reference>
<dbReference type="InterPro" id="IPR052182">
    <property type="entry name" value="Glycogen/Maltodextrin_Phosph"/>
</dbReference>
<dbReference type="Proteomes" id="UP000606991">
    <property type="component" value="Unassembled WGS sequence"/>
</dbReference>
<dbReference type="Proteomes" id="UP000248724">
    <property type="component" value="Unassembled WGS sequence"/>
</dbReference>
<keyword evidence="7" id="KW-0808">Transferase</keyword>
<dbReference type="NCBIfam" id="TIGR02094">
    <property type="entry name" value="more_P_ylases"/>
    <property type="match status" value="1"/>
</dbReference>
<gene>
    <name evidence="13" type="primary">glgP</name>
    <name evidence="14" type="ORF">DLM65_02580</name>
    <name evidence="13" type="ORF">JF886_12800</name>
</gene>
<dbReference type="PIRSF" id="PIRSF000460">
    <property type="entry name" value="Pprylas_GlgP"/>
    <property type="match status" value="1"/>
</dbReference>
<accession>A0A2W5ZCA6</accession>
<accession>A0A934N0D6</accession>
<comment type="catalytic activity">
    <reaction evidence="1">
        <text>[(1-&gt;4)-alpha-D-glucosyl](n) + phosphate = [(1-&gt;4)-alpha-D-glucosyl](n-1) + alpha-D-glucose 1-phosphate</text>
        <dbReference type="Rhea" id="RHEA:41732"/>
        <dbReference type="Rhea" id="RHEA-COMP:9584"/>
        <dbReference type="Rhea" id="RHEA-COMP:9586"/>
        <dbReference type="ChEBI" id="CHEBI:15444"/>
        <dbReference type="ChEBI" id="CHEBI:43474"/>
        <dbReference type="ChEBI" id="CHEBI:58601"/>
        <dbReference type="EC" id="2.4.1.1"/>
    </reaction>
</comment>
<dbReference type="InterPro" id="IPR035090">
    <property type="entry name" value="Pyridoxal_P_attach_site"/>
</dbReference>
<evidence type="ECO:0000256" key="8">
    <source>
        <dbReference type="ARBA" id="ARBA00022898"/>
    </source>
</evidence>
<dbReference type="EMBL" id="QHBU01000046">
    <property type="protein sequence ID" value="PZR83059.1"/>
    <property type="molecule type" value="Genomic_DNA"/>
</dbReference>
<comment type="cofactor">
    <cofactor evidence="2">
        <name>pyridoxal 5'-phosphate</name>
        <dbReference type="ChEBI" id="CHEBI:597326"/>
    </cofactor>
</comment>
<dbReference type="PANTHER" id="PTHR42655:SF1">
    <property type="entry name" value="GLYCOGEN PHOSPHORYLASE"/>
    <property type="match status" value="1"/>
</dbReference>
<evidence type="ECO:0000256" key="5">
    <source>
        <dbReference type="ARBA" id="ARBA00022533"/>
    </source>
</evidence>
<evidence type="ECO:0000256" key="9">
    <source>
        <dbReference type="ARBA" id="ARBA00023277"/>
    </source>
</evidence>
<keyword evidence="6" id="KW-0328">Glycosyltransferase</keyword>
<comment type="similarity">
    <text evidence="3">Belongs to the glycogen phosphorylase family.</text>
</comment>
<evidence type="ECO:0000256" key="4">
    <source>
        <dbReference type="ARBA" id="ARBA00012591"/>
    </source>
</evidence>
<keyword evidence="5" id="KW-0021">Allosteric enzyme</keyword>
<sequence>MTETAAAPGLLDGSYDLVRAAEDLAARLPQPMAPFARIAYNYLWSWTPGGRELFAAIDPVRWERANCNPVRLLLESSAATLERVASDAQLMGQADAVLATIEADRARPPMQGRASAAHPVAFLCAEFAVHTSLPIYAGGLGVLAGDILKEASDLAVPMVAVGLLYRQGYFIQRMDRTGYQHEYWMPLDPDRVPAALVRNSAAEPLTVSVPLRGRQLVVQVWRVQVGRVPLFLLDADRPENSRIDRWITARLYESDRGIRLAQYALLGIGSMRVLDAMGMDPAIVHLNEGHAALAPLELARRDIAAGADRYTAFAAARERTVFTTHTPVAAGNEGYDVAEIAEVMGDFPGEIGMDFDSFLQLGRTRPENLHEPFVMTPLGIKMSRAANGVSRRHGEVARQMWQPLFPERPVDTVPIGHVTNGVHLTTWMVAPMRALLDRHLEPGWVTRAADPQTWAPVDNIPDEELWALRCRLRGEFVEYVRDRSVATRLARSEEREMVAAAERGFSADSLTIGFARRLATYKRLYLITLEPHRVAQLISNLERPMQLILAGKAHPNDEEGKRSAQGVFTFKELAHAAERVAFLDNYDLGIASQLVAGCDLWVNLPRPPLEASGTSGMKSVLNGGLNLSVLDGWWTEAYDGANGWAISGDAVYDNHVQDSRDAAALYDLLEHEVAPLFYTRGSDGVPHDWVRRIKRSLRTNGPRFTATRMVHDYIDSAYLLASAAAE</sequence>
<dbReference type="SUPFAM" id="SSF53756">
    <property type="entry name" value="UDP-Glycosyltransferase/glycogen phosphorylase"/>
    <property type="match status" value="1"/>
</dbReference>
<evidence type="ECO:0000313" key="14">
    <source>
        <dbReference type="EMBL" id="PZR83059.1"/>
    </source>
</evidence>
<evidence type="ECO:0000313" key="16">
    <source>
        <dbReference type="Proteomes" id="UP000606991"/>
    </source>
</evidence>
<dbReference type="InterPro" id="IPR024517">
    <property type="entry name" value="Glycogen_phosphorylase_DUF3417"/>
</dbReference>